<dbReference type="InterPro" id="IPR029062">
    <property type="entry name" value="Class_I_gatase-like"/>
</dbReference>
<dbReference type="Pfam" id="PF01965">
    <property type="entry name" value="DJ-1_PfpI"/>
    <property type="match status" value="1"/>
</dbReference>
<evidence type="ECO:0000259" key="1">
    <source>
        <dbReference type="Pfam" id="PF01965"/>
    </source>
</evidence>
<feature type="domain" description="DJ-1/PfpI" evidence="1">
    <location>
        <begin position="26"/>
        <end position="194"/>
    </location>
</feature>
<comment type="caution">
    <text evidence="2">The sequence shown here is derived from an EMBL/GenBank/DDBJ whole genome shotgun (WGS) entry which is preliminary data.</text>
</comment>
<dbReference type="AlphaFoldDB" id="A0A497ETS2"/>
<dbReference type="InterPro" id="IPR002818">
    <property type="entry name" value="DJ-1/PfpI"/>
</dbReference>
<dbReference type="SUPFAM" id="SSF52317">
    <property type="entry name" value="Class I glutamine amidotransferase-like"/>
    <property type="match status" value="1"/>
</dbReference>
<dbReference type="Proteomes" id="UP000272051">
    <property type="component" value="Unassembled WGS sequence"/>
</dbReference>
<organism evidence="2 3">
    <name type="scientific">Thermoproteota archaeon</name>
    <dbReference type="NCBI Taxonomy" id="2056631"/>
    <lineage>
        <taxon>Archaea</taxon>
        <taxon>Thermoproteota</taxon>
    </lineage>
</organism>
<dbReference type="PANTHER" id="PTHR48094">
    <property type="entry name" value="PROTEIN/NUCLEIC ACID DEGLYCASE DJ-1-RELATED"/>
    <property type="match status" value="1"/>
</dbReference>
<dbReference type="PANTHER" id="PTHR48094:SF12">
    <property type="entry name" value="PARKINSON DISEASE PROTEIN 7 HOMOLOG"/>
    <property type="match status" value="1"/>
</dbReference>
<dbReference type="Gene3D" id="3.40.50.880">
    <property type="match status" value="1"/>
</dbReference>
<name>A0A497ETS2_9CREN</name>
<dbReference type="EMBL" id="QMQX01000158">
    <property type="protein sequence ID" value="RLE50784.1"/>
    <property type="molecule type" value="Genomic_DNA"/>
</dbReference>
<dbReference type="InterPro" id="IPR050325">
    <property type="entry name" value="Prot/Nucl_acid_deglycase"/>
</dbReference>
<protein>
    <recommendedName>
        <fullName evidence="1">DJ-1/PfpI domain-containing protein</fullName>
    </recommendedName>
</protein>
<evidence type="ECO:0000313" key="3">
    <source>
        <dbReference type="Proteomes" id="UP000272051"/>
    </source>
</evidence>
<dbReference type="GO" id="GO:0005737">
    <property type="term" value="C:cytoplasm"/>
    <property type="evidence" value="ECO:0007669"/>
    <property type="project" value="TreeGrafter"/>
</dbReference>
<evidence type="ECO:0000313" key="2">
    <source>
        <dbReference type="EMBL" id="RLE50784.1"/>
    </source>
</evidence>
<proteinExistence type="predicted"/>
<sequence>MVIVVIAAIAAIAYVQSQAAIDLSGKKALVVLFEGYQPKEFKPVYNKLTSLKATVKVLAANQTIDVEYDYYILEVNFTQLAKGYDALILIGGPGVYLRVMGMVEDPAVELVGQLAQAFHSEGKLVAAICAAPAILAKAGLLNGLKATCFKNQDLISTLESFGAIYVDKPVVLSDNILTSQGPNTAEQYANEIAKLLSS</sequence>
<reference evidence="2 3" key="1">
    <citation type="submission" date="2018-06" db="EMBL/GenBank/DDBJ databases">
        <title>Extensive metabolic versatility and redundancy in microbially diverse, dynamic hydrothermal sediments.</title>
        <authorList>
            <person name="Dombrowski N."/>
            <person name="Teske A."/>
            <person name="Baker B.J."/>
        </authorList>
    </citation>
    <scope>NUCLEOTIDE SEQUENCE [LARGE SCALE GENOMIC DNA]</scope>
    <source>
        <strain evidence="2">B34_G17</strain>
    </source>
</reference>
<gene>
    <name evidence="2" type="ORF">DRJ33_07140</name>
</gene>
<accession>A0A497ETS2</accession>